<dbReference type="Gene3D" id="2.60.40.10">
    <property type="entry name" value="Immunoglobulins"/>
    <property type="match status" value="1"/>
</dbReference>
<accession>A0ABY9VQ84</accession>
<dbReference type="PANTHER" id="PTHR37806">
    <property type="entry name" value="LMO0724 PROTEIN"/>
    <property type="match status" value="1"/>
</dbReference>
<dbReference type="Proteomes" id="UP001303324">
    <property type="component" value="Chromosome"/>
</dbReference>
<dbReference type="Pfam" id="PF17936">
    <property type="entry name" value="Big_6"/>
    <property type="match status" value="1"/>
</dbReference>
<dbReference type="InterPro" id="IPR013783">
    <property type="entry name" value="Ig-like_fold"/>
</dbReference>
<evidence type="ECO:0000313" key="4">
    <source>
        <dbReference type="Proteomes" id="UP001303324"/>
    </source>
</evidence>
<protein>
    <submittedName>
        <fullName evidence="3">C39 family peptidase</fullName>
    </submittedName>
</protein>
<dbReference type="EMBL" id="CP134494">
    <property type="protein sequence ID" value="WNF25289.1"/>
    <property type="molecule type" value="Genomic_DNA"/>
</dbReference>
<organism evidence="3 4">
    <name type="scientific">Mesobacillus jeotgali</name>
    <dbReference type="NCBI Taxonomy" id="129985"/>
    <lineage>
        <taxon>Bacteria</taxon>
        <taxon>Bacillati</taxon>
        <taxon>Bacillota</taxon>
        <taxon>Bacilli</taxon>
        <taxon>Bacillales</taxon>
        <taxon>Bacillaceae</taxon>
        <taxon>Mesobacillus</taxon>
    </lineage>
</organism>
<dbReference type="Gene3D" id="3.90.70.10">
    <property type="entry name" value="Cysteine proteinases"/>
    <property type="match status" value="1"/>
</dbReference>
<feature type="domain" description="Peptidase C39-like" evidence="1">
    <location>
        <begin position="77"/>
        <end position="239"/>
    </location>
</feature>
<sequence length="268" mass="30422">MTGSAEGKSTLYIYKNNKKFKTIKLNSQGRFSIKVPLQAANSKLSFYAKDSAGNQSPKIQVAVANQKRPAKKLMHAPLIKQMPELPRGCEVTSLAMMLNQAGVKANKMTLAKQVKKDPTIYRYSNGKKYFGNPNYGFVGNMYTFSKPGFGVFNKPVAELANKYMPGRIVNLSGQSFDSVLDYVGAGRPVWVINTSWFSHVPRKYWQTWYTPQGPIRITMKEHSVLITGYDSKYVYFNDPLDGMKNKKRLKKQFIEGWTQFGKQAISYY</sequence>
<reference evidence="3 4" key="1">
    <citation type="submission" date="2023-09" db="EMBL/GenBank/DDBJ databases">
        <title>Microbial mechanism of fulvic acid promoting antimony reduction mineralization in rice fields.</title>
        <authorList>
            <person name="Chen G."/>
            <person name="Lan J."/>
        </authorList>
    </citation>
    <scope>NUCLEOTIDE SEQUENCE [LARGE SCALE GENOMIC DNA]</scope>
    <source>
        <strain evidence="3 4">PS1</strain>
    </source>
</reference>
<dbReference type="Pfam" id="PF13529">
    <property type="entry name" value="Peptidase_C39_2"/>
    <property type="match status" value="1"/>
</dbReference>
<dbReference type="InterPro" id="IPR016997">
    <property type="entry name" value="UCP032442"/>
</dbReference>
<evidence type="ECO:0000313" key="3">
    <source>
        <dbReference type="EMBL" id="WNF25289.1"/>
    </source>
</evidence>
<dbReference type="InterPro" id="IPR039564">
    <property type="entry name" value="Peptidase_C39-like"/>
</dbReference>
<proteinExistence type="predicted"/>
<dbReference type="PIRSF" id="PIRSF032442">
    <property type="entry name" value="UCP032442"/>
    <property type="match status" value="1"/>
</dbReference>
<gene>
    <name evidence="3" type="ORF">RH061_21380</name>
</gene>
<evidence type="ECO:0000259" key="1">
    <source>
        <dbReference type="Pfam" id="PF13529"/>
    </source>
</evidence>
<evidence type="ECO:0000259" key="2">
    <source>
        <dbReference type="Pfam" id="PF17936"/>
    </source>
</evidence>
<name>A0ABY9VQ84_9BACI</name>
<keyword evidence="4" id="KW-1185">Reference proteome</keyword>
<dbReference type="CDD" id="cd02549">
    <property type="entry name" value="Peptidase_C39A"/>
    <property type="match status" value="1"/>
</dbReference>
<feature type="domain" description="Bacterial Ig" evidence="2">
    <location>
        <begin position="2"/>
        <end position="64"/>
    </location>
</feature>
<dbReference type="InterPro" id="IPR041498">
    <property type="entry name" value="Big_6"/>
</dbReference>
<dbReference type="InterPro" id="IPR039563">
    <property type="entry name" value="Peptidase_C39_single_dom"/>
</dbReference>
<dbReference type="PANTHER" id="PTHR37806:SF1">
    <property type="entry name" value="PEPTIDASE C39-LIKE DOMAIN-CONTAINING PROTEIN"/>
    <property type="match status" value="1"/>
</dbReference>